<comment type="caution">
    <text evidence="4">The sequence shown here is derived from an EMBL/GenBank/DDBJ whole genome shotgun (WGS) entry which is preliminary data.</text>
</comment>
<feature type="domain" description="SCP" evidence="3">
    <location>
        <begin position="26"/>
        <end position="166"/>
    </location>
</feature>
<feature type="region of interest" description="Disordered" evidence="1">
    <location>
        <begin position="238"/>
        <end position="266"/>
    </location>
</feature>
<evidence type="ECO:0000259" key="3">
    <source>
        <dbReference type="SMART" id="SM00198"/>
    </source>
</evidence>
<organism evidence="4 5">
    <name type="scientific">Arachis hypogaea</name>
    <name type="common">Peanut</name>
    <dbReference type="NCBI Taxonomy" id="3818"/>
    <lineage>
        <taxon>Eukaryota</taxon>
        <taxon>Viridiplantae</taxon>
        <taxon>Streptophyta</taxon>
        <taxon>Embryophyta</taxon>
        <taxon>Tracheophyta</taxon>
        <taxon>Spermatophyta</taxon>
        <taxon>Magnoliopsida</taxon>
        <taxon>eudicotyledons</taxon>
        <taxon>Gunneridae</taxon>
        <taxon>Pentapetalae</taxon>
        <taxon>rosids</taxon>
        <taxon>fabids</taxon>
        <taxon>Fabales</taxon>
        <taxon>Fabaceae</taxon>
        <taxon>Papilionoideae</taxon>
        <taxon>50 kb inversion clade</taxon>
        <taxon>dalbergioids sensu lato</taxon>
        <taxon>Dalbergieae</taxon>
        <taxon>Pterocarpus clade</taxon>
        <taxon>Arachis</taxon>
    </lineage>
</organism>
<feature type="signal peptide" evidence="2">
    <location>
        <begin position="1"/>
        <end position="24"/>
    </location>
</feature>
<accession>A0A445BB03</accession>
<dbReference type="Proteomes" id="UP000289738">
    <property type="component" value="Chromosome A10"/>
</dbReference>
<dbReference type="PANTHER" id="PTHR10334">
    <property type="entry name" value="CYSTEINE-RICH SECRETORY PROTEIN-RELATED"/>
    <property type="match status" value="1"/>
</dbReference>
<name>A0A445BB03_ARAHY</name>
<dbReference type="PRINTS" id="PR00837">
    <property type="entry name" value="V5TPXLIKE"/>
</dbReference>
<dbReference type="SUPFAM" id="SSF55797">
    <property type="entry name" value="PR-1-like"/>
    <property type="match status" value="1"/>
</dbReference>
<gene>
    <name evidence="4" type="ORF">Ahy_A10g050949</name>
</gene>
<dbReference type="STRING" id="3818.A0A445BB03"/>
<evidence type="ECO:0000313" key="4">
    <source>
        <dbReference type="EMBL" id="RYR35844.1"/>
    </source>
</evidence>
<evidence type="ECO:0000256" key="2">
    <source>
        <dbReference type="SAM" id="SignalP"/>
    </source>
</evidence>
<protein>
    <recommendedName>
        <fullName evidence="3">SCP domain-containing protein</fullName>
    </recommendedName>
</protein>
<dbReference type="EMBL" id="SDMP01000010">
    <property type="protein sequence ID" value="RYR35844.1"/>
    <property type="molecule type" value="Genomic_DNA"/>
</dbReference>
<dbReference type="SMART" id="SM00198">
    <property type="entry name" value="SCP"/>
    <property type="match status" value="1"/>
</dbReference>
<sequence length="295" mass="33201">MKRLLKISLMVISFVSIIPSCLLSQNFPMDYLVVHNAARAEVGVTPLKWDKKLESHAHEFVNEHIANCRGIMSTPTEFYSGIYGQNLGYSPFRGTIASAVAYWVAQKRQYEHKSNKCIDGNPASCHCYVQIVWGASTYLGCARGECHNNEGTLVTCYYYPSANFPAQRPYSYSVATVISRYRTSRRHSSDWHLFMDVYSSSNSTRLRQQRWDDASTGFGAATHVGDADSCRSRMFGRVRSDGGSSSEGIGARRRSATVPVSRNGGYTSRRNRAVERRLLRTWQGSGEMVVFLRNK</sequence>
<dbReference type="Gene3D" id="3.40.33.10">
    <property type="entry name" value="CAP"/>
    <property type="match status" value="1"/>
</dbReference>
<dbReference type="Pfam" id="PF00188">
    <property type="entry name" value="CAP"/>
    <property type="match status" value="1"/>
</dbReference>
<evidence type="ECO:0000256" key="1">
    <source>
        <dbReference type="SAM" id="MobiDB-lite"/>
    </source>
</evidence>
<reference evidence="4 5" key="1">
    <citation type="submission" date="2019-01" db="EMBL/GenBank/DDBJ databases">
        <title>Sequencing of cultivated peanut Arachis hypogaea provides insights into genome evolution and oil improvement.</title>
        <authorList>
            <person name="Chen X."/>
        </authorList>
    </citation>
    <scope>NUCLEOTIDE SEQUENCE [LARGE SCALE GENOMIC DNA]</scope>
    <source>
        <strain evidence="5">cv. Fuhuasheng</strain>
        <tissue evidence="4">Leaves</tissue>
    </source>
</reference>
<proteinExistence type="predicted"/>
<evidence type="ECO:0000313" key="5">
    <source>
        <dbReference type="Proteomes" id="UP000289738"/>
    </source>
</evidence>
<feature type="chain" id="PRO_5019519953" description="SCP domain-containing protein" evidence="2">
    <location>
        <begin position="25"/>
        <end position="295"/>
    </location>
</feature>
<dbReference type="InterPro" id="IPR014044">
    <property type="entry name" value="CAP_dom"/>
</dbReference>
<dbReference type="InterPro" id="IPR035940">
    <property type="entry name" value="CAP_sf"/>
</dbReference>
<dbReference type="InterPro" id="IPR001283">
    <property type="entry name" value="CRISP-related"/>
</dbReference>
<keyword evidence="2" id="KW-0732">Signal</keyword>
<dbReference type="AlphaFoldDB" id="A0A445BB03"/>
<keyword evidence="5" id="KW-1185">Reference proteome</keyword>